<gene>
    <name evidence="1" type="ORF">MTR67_002670</name>
</gene>
<proteinExistence type="predicted"/>
<evidence type="ECO:0000313" key="2">
    <source>
        <dbReference type="Proteomes" id="UP001234989"/>
    </source>
</evidence>
<name>A0AAF0PU29_SOLVR</name>
<sequence>MMTLLFLWMKMKKDFLPSTLQVRIYLVGVGKGFPIPTVFLKEMLWSSIDSALGILGNTLYVLKS</sequence>
<accession>A0AAF0PU29</accession>
<keyword evidence="2" id="KW-1185">Reference proteome</keyword>
<evidence type="ECO:0000313" key="1">
    <source>
        <dbReference type="EMBL" id="WMV09285.1"/>
    </source>
</evidence>
<dbReference type="EMBL" id="CP133612">
    <property type="protein sequence ID" value="WMV09285.1"/>
    <property type="molecule type" value="Genomic_DNA"/>
</dbReference>
<dbReference type="Proteomes" id="UP001234989">
    <property type="component" value="Chromosome 1"/>
</dbReference>
<reference evidence="1" key="1">
    <citation type="submission" date="2023-08" db="EMBL/GenBank/DDBJ databases">
        <title>A de novo genome assembly of Solanum verrucosum Schlechtendal, a Mexican diploid species geographically isolated from the other diploid A-genome species in potato relatives.</title>
        <authorList>
            <person name="Hosaka K."/>
        </authorList>
    </citation>
    <scope>NUCLEOTIDE SEQUENCE</scope>
    <source>
        <tissue evidence="1">Young leaves</tissue>
    </source>
</reference>
<dbReference type="AlphaFoldDB" id="A0AAF0PU29"/>
<protein>
    <submittedName>
        <fullName evidence="1">Uncharacterized protein</fullName>
    </submittedName>
</protein>
<organism evidence="1 2">
    <name type="scientific">Solanum verrucosum</name>
    <dbReference type="NCBI Taxonomy" id="315347"/>
    <lineage>
        <taxon>Eukaryota</taxon>
        <taxon>Viridiplantae</taxon>
        <taxon>Streptophyta</taxon>
        <taxon>Embryophyta</taxon>
        <taxon>Tracheophyta</taxon>
        <taxon>Spermatophyta</taxon>
        <taxon>Magnoliopsida</taxon>
        <taxon>eudicotyledons</taxon>
        <taxon>Gunneridae</taxon>
        <taxon>Pentapetalae</taxon>
        <taxon>asterids</taxon>
        <taxon>lamiids</taxon>
        <taxon>Solanales</taxon>
        <taxon>Solanaceae</taxon>
        <taxon>Solanoideae</taxon>
        <taxon>Solaneae</taxon>
        <taxon>Solanum</taxon>
    </lineage>
</organism>